<comment type="caution">
    <text evidence="1">The sequence shown here is derived from an EMBL/GenBank/DDBJ whole genome shotgun (WGS) entry which is preliminary data.</text>
</comment>
<gene>
    <name evidence="1" type="ORF">MICAG_3410004</name>
</gene>
<proteinExistence type="predicted"/>
<evidence type="ECO:0000313" key="1">
    <source>
        <dbReference type="EMBL" id="CCI27186.1"/>
    </source>
</evidence>
<sequence length="74" mass="8153">MIIISDTSPLSSLALVGYLSILKDIYTNVVIPQAVANELANLTEEDIRIKAIISLNWIQVKQATNLELVACLRN</sequence>
<organism evidence="1 2">
    <name type="scientific">Microcystis aeruginosa PCC 9808</name>
    <dbReference type="NCBI Taxonomy" id="1160284"/>
    <lineage>
        <taxon>Bacteria</taxon>
        <taxon>Bacillati</taxon>
        <taxon>Cyanobacteriota</taxon>
        <taxon>Cyanophyceae</taxon>
        <taxon>Oscillatoriophycideae</taxon>
        <taxon>Chroococcales</taxon>
        <taxon>Microcystaceae</taxon>
        <taxon>Microcystis</taxon>
    </lineage>
</organism>
<protein>
    <submittedName>
        <fullName evidence="1">Similar to tr|Q55985|Q55985</fullName>
    </submittedName>
</protein>
<reference evidence="1 2" key="1">
    <citation type="submission" date="2012-04" db="EMBL/GenBank/DDBJ databases">
        <authorList>
            <person name="Genoscope - CEA"/>
        </authorList>
    </citation>
    <scope>NUCLEOTIDE SEQUENCE [LARGE SCALE GENOMIC DNA]</scope>
    <source>
        <strain evidence="1 2">9808</strain>
    </source>
</reference>
<name>I4HYR2_MICAE</name>
<dbReference type="AlphaFoldDB" id="I4HYR2"/>
<dbReference type="HOGENOM" id="CLU_115769_4_0_3"/>
<dbReference type="Pfam" id="PF11848">
    <property type="entry name" value="DUF3368"/>
    <property type="match status" value="1"/>
</dbReference>
<dbReference type="InterPro" id="IPR021799">
    <property type="entry name" value="PIN-like_prokaryotic"/>
</dbReference>
<accession>I4HYR2</accession>
<dbReference type="PANTHER" id="PTHR39550">
    <property type="entry name" value="SLL0658 PROTEIN"/>
    <property type="match status" value="1"/>
</dbReference>
<evidence type="ECO:0000313" key="2">
    <source>
        <dbReference type="Proteomes" id="UP000005291"/>
    </source>
</evidence>
<dbReference type="PANTHER" id="PTHR39550:SF1">
    <property type="entry name" value="SLL0658 PROTEIN"/>
    <property type="match status" value="1"/>
</dbReference>
<dbReference type="EMBL" id="CAIN01000270">
    <property type="protein sequence ID" value="CCI27186.1"/>
    <property type="molecule type" value="Genomic_DNA"/>
</dbReference>
<dbReference type="Proteomes" id="UP000005291">
    <property type="component" value="Unassembled WGS sequence"/>
</dbReference>